<dbReference type="Pfam" id="PF23598">
    <property type="entry name" value="LRR_14"/>
    <property type="match status" value="1"/>
</dbReference>
<dbReference type="EMBL" id="SPHZ02000009">
    <property type="protein sequence ID" value="KAF0899497.1"/>
    <property type="molecule type" value="Genomic_DNA"/>
</dbReference>
<name>A0A6G1CHH6_9ORYZ</name>
<organism evidence="3 4">
    <name type="scientific">Oryza meyeriana var. granulata</name>
    <dbReference type="NCBI Taxonomy" id="110450"/>
    <lineage>
        <taxon>Eukaryota</taxon>
        <taxon>Viridiplantae</taxon>
        <taxon>Streptophyta</taxon>
        <taxon>Embryophyta</taxon>
        <taxon>Tracheophyta</taxon>
        <taxon>Spermatophyta</taxon>
        <taxon>Magnoliopsida</taxon>
        <taxon>Liliopsida</taxon>
        <taxon>Poales</taxon>
        <taxon>Poaceae</taxon>
        <taxon>BOP clade</taxon>
        <taxon>Oryzoideae</taxon>
        <taxon>Oryzeae</taxon>
        <taxon>Oryzinae</taxon>
        <taxon>Oryza</taxon>
        <taxon>Oryza meyeriana</taxon>
    </lineage>
</organism>
<accession>A0A6G1CHH6</accession>
<evidence type="ECO:0000259" key="2">
    <source>
        <dbReference type="Pfam" id="PF23598"/>
    </source>
</evidence>
<dbReference type="InterPro" id="IPR055414">
    <property type="entry name" value="LRR_R13L4/SHOC2-like"/>
</dbReference>
<dbReference type="AlphaFoldDB" id="A0A6G1CHH6"/>
<keyword evidence="4" id="KW-1185">Reference proteome</keyword>
<dbReference type="Proteomes" id="UP000479710">
    <property type="component" value="Unassembled WGS sequence"/>
</dbReference>
<dbReference type="InterPro" id="IPR032675">
    <property type="entry name" value="LRR_dom_sf"/>
</dbReference>
<feature type="domain" description="Disease resistance R13L4/SHOC-2-like LRR" evidence="2">
    <location>
        <begin position="2"/>
        <end position="147"/>
    </location>
</feature>
<keyword evidence="1" id="KW-0677">Repeat</keyword>
<evidence type="ECO:0000313" key="3">
    <source>
        <dbReference type="EMBL" id="KAF0899497.1"/>
    </source>
</evidence>
<proteinExistence type="predicted"/>
<reference evidence="3 4" key="1">
    <citation type="submission" date="2019-11" db="EMBL/GenBank/DDBJ databases">
        <title>Whole genome sequence of Oryza granulata.</title>
        <authorList>
            <person name="Li W."/>
        </authorList>
    </citation>
    <scope>NUCLEOTIDE SEQUENCE [LARGE SCALE GENOMIC DNA]</scope>
    <source>
        <strain evidence="4">cv. Menghai</strain>
        <tissue evidence="3">Leaf</tissue>
    </source>
</reference>
<evidence type="ECO:0000313" key="4">
    <source>
        <dbReference type="Proteomes" id="UP000479710"/>
    </source>
</evidence>
<comment type="caution">
    <text evidence="3">The sequence shown here is derived from an EMBL/GenBank/DDBJ whole genome shotgun (WGS) entry which is preliminary data.</text>
</comment>
<evidence type="ECO:0000256" key="1">
    <source>
        <dbReference type="ARBA" id="ARBA00022737"/>
    </source>
</evidence>
<dbReference type="SUPFAM" id="SSF52058">
    <property type="entry name" value="L domain-like"/>
    <property type="match status" value="1"/>
</dbReference>
<sequence length="171" mass="18760">MIKSLRTLEMFHPPDMDIKALGELTNLRELRLCFDLEETGAASNLDALGSVIFDGNDRLSSLSAFPRSIEILKLETWRFSRVPRWINTAFCNLRLLELAVSATCTDEVGVLGRVAHLQLHVEMQIEGIIVFGASGGSFPALEFLFLSCGGDAASQLNYTQAPGARSTVRSL</sequence>
<gene>
    <name evidence="3" type="ORF">E2562_019980</name>
</gene>
<dbReference type="Gene3D" id="3.80.10.10">
    <property type="entry name" value="Ribonuclease Inhibitor"/>
    <property type="match status" value="1"/>
</dbReference>
<protein>
    <recommendedName>
        <fullName evidence="2">Disease resistance R13L4/SHOC-2-like LRR domain-containing protein</fullName>
    </recommendedName>
</protein>